<dbReference type="OrthoDB" id="9808429at2"/>
<gene>
    <name evidence="4" type="ORF">SAMN02983003_1737</name>
</gene>
<dbReference type="InterPro" id="IPR050563">
    <property type="entry name" value="4-hydroxybenzoyl-CoA_TE"/>
</dbReference>
<sequence length="136" mass="14976">MTGAWHVTEPHRFTVRVYYEDTDFSGSIYHAAYLKFCERARTEMLRAAGVHHAELAGQGIAFAVTEMQLRFLAAGRIDNELAVVTESLGATGARLRLSQKVFRGETLLCDVTLTVVAIRIGGGATRLPRQLVAHFA</sequence>
<dbReference type="Gene3D" id="3.10.129.10">
    <property type="entry name" value="Hotdog Thioesterase"/>
    <property type="match status" value="1"/>
</dbReference>
<dbReference type="InterPro" id="IPR006684">
    <property type="entry name" value="YbgC/YbaW"/>
</dbReference>
<dbReference type="PIRSF" id="PIRSF003230">
    <property type="entry name" value="YbgC"/>
    <property type="match status" value="1"/>
</dbReference>
<proteinExistence type="inferred from homology"/>
<evidence type="ECO:0000256" key="2">
    <source>
        <dbReference type="ARBA" id="ARBA00022801"/>
    </source>
</evidence>
<evidence type="ECO:0000313" key="5">
    <source>
        <dbReference type="Proteomes" id="UP000183447"/>
    </source>
</evidence>
<keyword evidence="2 4" id="KW-0378">Hydrolase</keyword>
<reference evidence="4 5" key="1">
    <citation type="submission" date="2016-11" db="EMBL/GenBank/DDBJ databases">
        <authorList>
            <person name="Jaros S."/>
            <person name="Januszkiewicz K."/>
            <person name="Wedrychowicz H."/>
        </authorList>
    </citation>
    <scope>NUCLEOTIDE SEQUENCE [LARGE SCALE GENOMIC DNA]</scope>
    <source>
        <strain evidence="4 5">ATCC 23634</strain>
    </source>
</reference>
<dbReference type="STRING" id="665118.SAMN02983003_1737"/>
<protein>
    <submittedName>
        <fullName evidence="4">Acyl-CoA thioester hydrolase</fullName>
    </submittedName>
</protein>
<dbReference type="PANTHER" id="PTHR31793">
    <property type="entry name" value="4-HYDROXYBENZOYL-COA THIOESTERASE FAMILY MEMBER"/>
    <property type="match status" value="1"/>
</dbReference>
<keyword evidence="5" id="KW-1185">Reference proteome</keyword>
<organism evidence="4 5">
    <name type="scientific">Devosia enhydra</name>
    <dbReference type="NCBI Taxonomy" id="665118"/>
    <lineage>
        <taxon>Bacteria</taxon>
        <taxon>Pseudomonadati</taxon>
        <taxon>Pseudomonadota</taxon>
        <taxon>Alphaproteobacteria</taxon>
        <taxon>Hyphomicrobiales</taxon>
        <taxon>Devosiaceae</taxon>
        <taxon>Devosia</taxon>
    </lineage>
</organism>
<evidence type="ECO:0000256" key="1">
    <source>
        <dbReference type="ARBA" id="ARBA00005953"/>
    </source>
</evidence>
<comment type="similarity">
    <text evidence="1">Belongs to the 4-hydroxybenzoyl-CoA thioesterase family.</text>
</comment>
<dbReference type="NCBIfam" id="TIGR00051">
    <property type="entry name" value="YbgC/FadM family acyl-CoA thioesterase"/>
    <property type="match status" value="1"/>
</dbReference>
<dbReference type="Proteomes" id="UP000183447">
    <property type="component" value="Unassembled WGS sequence"/>
</dbReference>
<evidence type="ECO:0000259" key="3">
    <source>
        <dbReference type="Pfam" id="PF03061"/>
    </source>
</evidence>
<feature type="domain" description="Thioesterase" evidence="3">
    <location>
        <begin position="26"/>
        <end position="109"/>
    </location>
</feature>
<dbReference type="Pfam" id="PF03061">
    <property type="entry name" value="4HBT"/>
    <property type="match status" value="1"/>
</dbReference>
<dbReference type="InterPro" id="IPR006683">
    <property type="entry name" value="Thioestr_dom"/>
</dbReference>
<dbReference type="EMBL" id="FPKU01000001">
    <property type="protein sequence ID" value="SFZ83593.1"/>
    <property type="molecule type" value="Genomic_DNA"/>
</dbReference>
<dbReference type="PANTHER" id="PTHR31793:SF37">
    <property type="entry name" value="ACYL-COA THIOESTER HYDROLASE YBGC"/>
    <property type="match status" value="1"/>
</dbReference>
<dbReference type="InterPro" id="IPR029069">
    <property type="entry name" value="HotDog_dom_sf"/>
</dbReference>
<dbReference type="FunFam" id="3.10.129.10:FF:000004">
    <property type="entry name" value="Tol-pal system-associated acyl-CoA thioesterase"/>
    <property type="match status" value="1"/>
</dbReference>
<accession>A0A1K2HWT4</accession>
<evidence type="ECO:0000313" key="4">
    <source>
        <dbReference type="EMBL" id="SFZ83593.1"/>
    </source>
</evidence>
<dbReference type="GO" id="GO:0047617">
    <property type="term" value="F:fatty acyl-CoA hydrolase activity"/>
    <property type="evidence" value="ECO:0007669"/>
    <property type="project" value="TreeGrafter"/>
</dbReference>
<dbReference type="CDD" id="cd00586">
    <property type="entry name" value="4HBT"/>
    <property type="match status" value="1"/>
</dbReference>
<dbReference type="AlphaFoldDB" id="A0A1K2HWT4"/>
<name>A0A1K2HWT4_9HYPH</name>
<dbReference type="SUPFAM" id="SSF54637">
    <property type="entry name" value="Thioesterase/thiol ester dehydrase-isomerase"/>
    <property type="match status" value="1"/>
</dbReference>